<gene>
    <name evidence="1" type="ORF">DHETER_LOCUS517</name>
</gene>
<sequence length="219" mass="23228">MFQNKFLFFLYFVITFVSTANVVAQGSDHHNDNTAVSIQVPITPEIVKQLGDIISAKGAAPSVDSPSAKGMSPSVETSTPTDQSESEESPTDNYKDNSKSSGVSSNIPNGMNKQNVAASPTNVGPIKSHSPLLSTTSNALVSPLPTPQQNGKNPPLPTVSQSPIAKSPSPIPKAPLPTTSPTISTSKVSLAEHTSIENFFFVIFTTFLCFFIGNFIIFV</sequence>
<evidence type="ECO:0000313" key="1">
    <source>
        <dbReference type="EMBL" id="CAG8445180.1"/>
    </source>
</evidence>
<reference evidence="1" key="1">
    <citation type="submission" date="2021-06" db="EMBL/GenBank/DDBJ databases">
        <authorList>
            <person name="Kallberg Y."/>
            <person name="Tangrot J."/>
            <person name="Rosling A."/>
        </authorList>
    </citation>
    <scope>NUCLEOTIDE SEQUENCE</scope>
    <source>
        <strain evidence="1">IL203A</strain>
    </source>
</reference>
<protein>
    <submittedName>
        <fullName evidence="1">6245_t:CDS:1</fullName>
    </submittedName>
</protein>
<name>A0ACA9K0R2_9GLOM</name>
<dbReference type="EMBL" id="CAJVPU010000261">
    <property type="protein sequence ID" value="CAG8445180.1"/>
    <property type="molecule type" value="Genomic_DNA"/>
</dbReference>
<proteinExistence type="predicted"/>
<accession>A0ACA9K0R2</accession>
<organism evidence="1 2">
    <name type="scientific">Dentiscutata heterogama</name>
    <dbReference type="NCBI Taxonomy" id="1316150"/>
    <lineage>
        <taxon>Eukaryota</taxon>
        <taxon>Fungi</taxon>
        <taxon>Fungi incertae sedis</taxon>
        <taxon>Mucoromycota</taxon>
        <taxon>Glomeromycotina</taxon>
        <taxon>Glomeromycetes</taxon>
        <taxon>Diversisporales</taxon>
        <taxon>Gigasporaceae</taxon>
        <taxon>Dentiscutata</taxon>
    </lineage>
</organism>
<keyword evidence="2" id="KW-1185">Reference proteome</keyword>
<dbReference type="Proteomes" id="UP000789702">
    <property type="component" value="Unassembled WGS sequence"/>
</dbReference>
<comment type="caution">
    <text evidence="1">The sequence shown here is derived from an EMBL/GenBank/DDBJ whole genome shotgun (WGS) entry which is preliminary data.</text>
</comment>
<evidence type="ECO:0000313" key="2">
    <source>
        <dbReference type="Proteomes" id="UP000789702"/>
    </source>
</evidence>